<dbReference type="InterPro" id="IPR008984">
    <property type="entry name" value="SMAD_FHA_dom_sf"/>
</dbReference>
<dbReference type="InterPro" id="IPR000253">
    <property type="entry name" value="FHA_dom"/>
</dbReference>
<feature type="domain" description="FHA" evidence="3">
    <location>
        <begin position="334"/>
        <end position="393"/>
    </location>
</feature>
<proteinExistence type="predicted"/>
<dbReference type="PROSITE" id="PS50006">
    <property type="entry name" value="FHA_DOMAIN"/>
    <property type="match status" value="1"/>
</dbReference>
<feature type="region of interest" description="Disordered" evidence="2">
    <location>
        <begin position="159"/>
        <end position="184"/>
    </location>
</feature>
<feature type="region of interest" description="Disordered" evidence="2">
    <location>
        <begin position="220"/>
        <end position="324"/>
    </location>
</feature>
<dbReference type="Pfam" id="PF00498">
    <property type="entry name" value="FHA"/>
    <property type="match status" value="1"/>
</dbReference>
<evidence type="ECO:0000256" key="2">
    <source>
        <dbReference type="SAM" id="MobiDB-lite"/>
    </source>
</evidence>
<dbReference type="Proteomes" id="UP001239083">
    <property type="component" value="Unassembled WGS sequence"/>
</dbReference>
<dbReference type="SUPFAM" id="SSF49879">
    <property type="entry name" value="SMAD/FHA domain"/>
    <property type="match status" value="1"/>
</dbReference>
<sequence>MVAGAVSSSAQRGAPAWDVIVGDRFIAAVGAPAPEAVLAALAEAAGDPDPTVERLVGLVPIGRADPVGSFALVWWPADTWTEVTAVVRGDAVVDLDSPGGSRRFDARGSRPWLLADFHDVIAVRLTGVEAALLPVGAAVDPVPHARASVRASSIEWTLARPSQQGAPGAPGAPGSTRPTIAAPPIAHADPDVAADTVLVRRRVADADTVLAAPPRHVEADTILTPRASRRRRGDRPVQTPLTVDLDGVPSTRRALGDPGGAGTPSMHDGADAAASADLAARDPRPRATGSSLGRAKQTAADPPAAARVPAPVPPPGAPRFRVGEGPERVFTAPVLIGRRPMPPRVAGLAGPPPELVTVESPGSVVSGTHLELRLEGTRLVATDLRSTNGTTVHTAAGARRMRAGESVVVTPGSRLDLGDDTIVEILPAPGTSIE</sequence>
<keyword evidence="1" id="KW-0597">Phosphoprotein</keyword>
<evidence type="ECO:0000259" key="3">
    <source>
        <dbReference type="PROSITE" id="PS50006"/>
    </source>
</evidence>
<protein>
    <recommendedName>
        <fullName evidence="3">FHA domain-containing protein</fullName>
    </recommendedName>
</protein>
<reference evidence="4 5" key="1">
    <citation type="submission" date="2023-07" db="EMBL/GenBank/DDBJ databases">
        <title>Comparative genomics of wheat-associated soil bacteria to identify genetic determinants of phenazine resistance.</title>
        <authorList>
            <person name="Mouncey N."/>
        </authorList>
    </citation>
    <scope>NUCLEOTIDE SEQUENCE [LARGE SCALE GENOMIC DNA]</scope>
    <source>
        <strain evidence="4 5">V3I3</strain>
    </source>
</reference>
<comment type="caution">
    <text evidence="4">The sequence shown here is derived from an EMBL/GenBank/DDBJ whole genome shotgun (WGS) entry which is preliminary data.</text>
</comment>
<evidence type="ECO:0000313" key="4">
    <source>
        <dbReference type="EMBL" id="MDQ0895547.1"/>
    </source>
</evidence>
<dbReference type="RefSeq" id="WP_307043714.1">
    <property type="nucleotide sequence ID" value="NZ_JAUSYY010000001.1"/>
</dbReference>
<dbReference type="Gene3D" id="2.60.200.20">
    <property type="match status" value="1"/>
</dbReference>
<evidence type="ECO:0000256" key="1">
    <source>
        <dbReference type="ARBA" id="ARBA00022553"/>
    </source>
</evidence>
<keyword evidence="5" id="KW-1185">Reference proteome</keyword>
<name>A0ABU0RBU7_9MICO</name>
<organism evidence="4 5">
    <name type="scientific">Agromyces ramosus</name>
    <dbReference type="NCBI Taxonomy" id="33879"/>
    <lineage>
        <taxon>Bacteria</taxon>
        <taxon>Bacillati</taxon>
        <taxon>Actinomycetota</taxon>
        <taxon>Actinomycetes</taxon>
        <taxon>Micrococcales</taxon>
        <taxon>Microbacteriaceae</taxon>
        <taxon>Agromyces</taxon>
    </lineage>
</organism>
<gene>
    <name evidence="4" type="ORF">QFZ26_003102</name>
</gene>
<dbReference type="EMBL" id="JAUSYY010000001">
    <property type="protein sequence ID" value="MDQ0895547.1"/>
    <property type="molecule type" value="Genomic_DNA"/>
</dbReference>
<accession>A0ABU0RBU7</accession>
<dbReference type="CDD" id="cd00060">
    <property type="entry name" value="FHA"/>
    <property type="match status" value="1"/>
</dbReference>
<evidence type="ECO:0000313" key="5">
    <source>
        <dbReference type="Proteomes" id="UP001239083"/>
    </source>
</evidence>
<feature type="compositionally biased region" description="Low complexity" evidence="2">
    <location>
        <begin position="299"/>
        <end position="309"/>
    </location>
</feature>